<dbReference type="EMBL" id="CM000769">
    <property type="protein sequence ID" value="KXG19522.1"/>
    <property type="molecule type" value="Genomic_DNA"/>
</dbReference>
<sequence length="82" mass="9257">MAMNSPKIGTRKAAAFRFSTSAHGRAASLITPLLCCYSRQEEEGRHGHVFEDQLRGMVSYRDENGEMIWEGYDEGVQVTDFI</sequence>
<proteinExistence type="predicted"/>
<dbReference type="AlphaFoldDB" id="A0A194YHS8"/>
<dbReference type="PANTHER" id="PTHR34206:SF11">
    <property type="entry name" value="OS06G0193300 PROTEIN"/>
    <property type="match status" value="1"/>
</dbReference>
<accession>A0A194YHS8</accession>
<reference evidence="1 2" key="1">
    <citation type="journal article" date="2009" name="Nature">
        <title>The Sorghum bicolor genome and the diversification of grasses.</title>
        <authorList>
            <person name="Paterson A.H."/>
            <person name="Bowers J.E."/>
            <person name="Bruggmann R."/>
            <person name="Dubchak I."/>
            <person name="Grimwood J."/>
            <person name="Gundlach H."/>
            <person name="Haberer G."/>
            <person name="Hellsten U."/>
            <person name="Mitros T."/>
            <person name="Poliakov A."/>
            <person name="Schmutz J."/>
            <person name="Spannagl M."/>
            <person name="Tang H."/>
            <person name="Wang X."/>
            <person name="Wicker T."/>
            <person name="Bharti A.K."/>
            <person name="Chapman J."/>
            <person name="Feltus F.A."/>
            <person name="Gowik U."/>
            <person name="Grigoriev I.V."/>
            <person name="Lyons E."/>
            <person name="Maher C.A."/>
            <person name="Martis M."/>
            <person name="Narechania A."/>
            <person name="Otillar R.P."/>
            <person name="Penning B.W."/>
            <person name="Salamov A.A."/>
            <person name="Wang Y."/>
            <person name="Zhang L."/>
            <person name="Carpita N.C."/>
            <person name="Freeling M."/>
            <person name="Gingle A.R."/>
            <person name="Hash C.T."/>
            <person name="Keller B."/>
            <person name="Klein P."/>
            <person name="Kresovich S."/>
            <person name="McCann M.C."/>
            <person name="Ming R."/>
            <person name="Peterson D.G."/>
            <person name="Mehboob-ur-Rahman"/>
            <person name="Ware D."/>
            <person name="Westhoff P."/>
            <person name="Mayer K.F."/>
            <person name="Messing J."/>
            <person name="Rokhsar D.S."/>
        </authorList>
    </citation>
    <scope>NUCLEOTIDE SEQUENCE [LARGE SCALE GENOMIC DNA]</scope>
    <source>
        <strain evidence="2">cv. BTx623</strain>
    </source>
</reference>
<keyword evidence="2" id="KW-1185">Reference proteome</keyword>
<evidence type="ECO:0000313" key="2">
    <source>
        <dbReference type="Proteomes" id="UP000000768"/>
    </source>
</evidence>
<gene>
    <name evidence="1" type="ORF">SORBI_3010G071500</name>
</gene>
<dbReference type="Proteomes" id="UP000000768">
    <property type="component" value="Chromosome 10"/>
</dbReference>
<organism evidence="1 2">
    <name type="scientific">Sorghum bicolor</name>
    <name type="common">Sorghum</name>
    <name type="synonym">Sorghum vulgare</name>
    <dbReference type="NCBI Taxonomy" id="4558"/>
    <lineage>
        <taxon>Eukaryota</taxon>
        <taxon>Viridiplantae</taxon>
        <taxon>Streptophyta</taxon>
        <taxon>Embryophyta</taxon>
        <taxon>Tracheophyta</taxon>
        <taxon>Spermatophyta</taxon>
        <taxon>Magnoliopsida</taxon>
        <taxon>Liliopsida</taxon>
        <taxon>Poales</taxon>
        <taxon>Poaceae</taxon>
        <taxon>PACMAD clade</taxon>
        <taxon>Panicoideae</taxon>
        <taxon>Andropogonodae</taxon>
        <taxon>Andropogoneae</taxon>
        <taxon>Sorghinae</taxon>
        <taxon>Sorghum</taxon>
    </lineage>
</organism>
<evidence type="ECO:0000313" key="1">
    <source>
        <dbReference type="EMBL" id="KXG19522.1"/>
    </source>
</evidence>
<protein>
    <submittedName>
        <fullName evidence="1">Uncharacterized protein</fullName>
    </submittedName>
</protein>
<reference evidence="2" key="2">
    <citation type="journal article" date="2018" name="Plant J.">
        <title>The Sorghum bicolor reference genome: improved assembly, gene annotations, a transcriptome atlas, and signatures of genome organization.</title>
        <authorList>
            <person name="McCormick R.F."/>
            <person name="Truong S.K."/>
            <person name="Sreedasyam A."/>
            <person name="Jenkins J."/>
            <person name="Shu S."/>
            <person name="Sims D."/>
            <person name="Kennedy M."/>
            <person name="Amirebrahimi M."/>
            <person name="Weers B.D."/>
            <person name="McKinley B."/>
            <person name="Mattison A."/>
            <person name="Morishige D.T."/>
            <person name="Grimwood J."/>
            <person name="Schmutz J."/>
            <person name="Mullet J.E."/>
        </authorList>
    </citation>
    <scope>NUCLEOTIDE SEQUENCE [LARGE SCALE GENOMIC DNA]</scope>
    <source>
        <strain evidence="2">cv. BTx623</strain>
    </source>
</reference>
<name>A0A194YHS8_SORBI</name>
<dbReference type="Gramene" id="KXG19522">
    <property type="protein sequence ID" value="KXG19522"/>
    <property type="gene ID" value="SORBI_3010G071500"/>
</dbReference>
<dbReference type="InParanoid" id="A0A194YHS8"/>
<dbReference type="PANTHER" id="PTHR34206">
    <property type="entry name" value="OS06G0193300 PROTEIN"/>
    <property type="match status" value="1"/>
</dbReference>